<feature type="compositionally biased region" description="Basic and acidic residues" evidence="1">
    <location>
        <begin position="344"/>
        <end position="357"/>
    </location>
</feature>
<feature type="compositionally biased region" description="Basic and acidic residues" evidence="1">
    <location>
        <begin position="155"/>
        <end position="167"/>
    </location>
</feature>
<name>A0A8C4QDD1_EPTBU</name>
<dbReference type="Pfam" id="PF15696">
    <property type="entry name" value="RAD51_interact"/>
    <property type="match status" value="1"/>
</dbReference>
<feature type="compositionally biased region" description="Basic and acidic residues" evidence="1">
    <location>
        <begin position="536"/>
        <end position="561"/>
    </location>
</feature>
<feature type="compositionally biased region" description="Low complexity" evidence="1">
    <location>
        <begin position="689"/>
        <end position="704"/>
    </location>
</feature>
<reference evidence="3" key="2">
    <citation type="submission" date="2025-09" db="UniProtKB">
        <authorList>
            <consortium name="Ensembl"/>
        </authorList>
    </citation>
    <scope>IDENTIFICATION</scope>
</reference>
<feature type="compositionally biased region" description="Basic residues" evidence="1">
    <location>
        <begin position="238"/>
        <end position="250"/>
    </location>
</feature>
<dbReference type="InterPro" id="IPR031419">
    <property type="entry name" value="RAD51_interact"/>
</dbReference>
<feature type="region of interest" description="Disordered" evidence="1">
    <location>
        <begin position="1"/>
        <end position="81"/>
    </location>
</feature>
<evidence type="ECO:0000313" key="3">
    <source>
        <dbReference type="Ensembl" id="ENSEBUP00000013209.1"/>
    </source>
</evidence>
<evidence type="ECO:0000256" key="1">
    <source>
        <dbReference type="SAM" id="MobiDB-lite"/>
    </source>
</evidence>
<feature type="domain" description="RAD51 interacting motif" evidence="2">
    <location>
        <begin position="689"/>
        <end position="716"/>
    </location>
</feature>
<dbReference type="AlphaFoldDB" id="A0A8C4QDD1"/>
<feature type="compositionally biased region" description="Basic and acidic residues" evidence="1">
    <location>
        <begin position="516"/>
        <end position="527"/>
    </location>
</feature>
<feature type="compositionally biased region" description="Polar residues" evidence="1">
    <location>
        <begin position="201"/>
        <end position="218"/>
    </location>
</feature>
<evidence type="ECO:0000259" key="2">
    <source>
        <dbReference type="Pfam" id="PF15696"/>
    </source>
</evidence>
<feature type="compositionally biased region" description="Basic and acidic residues" evidence="1">
    <location>
        <begin position="61"/>
        <end position="71"/>
    </location>
</feature>
<keyword evidence="4" id="KW-1185">Reference proteome</keyword>
<organism evidence="3 4">
    <name type="scientific">Eptatretus burgeri</name>
    <name type="common">Inshore hagfish</name>
    <dbReference type="NCBI Taxonomy" id="7764"/>
    <lineage>
        <taxon>Eukaryota</taxon>
        <taxon>Metazoa</taxon>
        <taxon>Chordata</taxon>
        <taxon>Craniata</taxon>
        <taxon>Vertebrata</taxon>
        <taxon>Cyclostomata</taxon>
        <taxon>Myxini</taxon>
        <taxon>Myxiniformes</taxon>
        <taxon>Myxinidae</taxon>
        <taxon>Eptatretinae</taxon>
        <taxon>Eptatretus</taxon>
    </lineage>
</organism>
<feature type="compositionally biased region" description="Polar residues" evidence="1">
    <location>
        <begin position="432"/>
        <end position="448"/>
    </location>
</feature>
<feature type="region of interest" description="Disordered" evidence="1">
    <location>
        <begin position="155"/>
        <end position="721"/>
    </location>
</feature>
<feature type="compositionally biased region" description="Basic and acidic residues" evidence="1">
    <location>
        <begin position="323"/>
        <end position="334"/>
    </location>
</feature>
<feature type="compositionally biased region" description="Basic and acidic residues" evidence="1">
    <location>
        <begin position="174"/>
        <end position="192"/>
    </location>
</feature>
<feature type="compositionally biased region" description="Basic and acidic residues" evidence="1">
    <location>
        <begin position="1"/>
        <end position="29"/>
    </location>
</feature>
<sequence length="721" mass="79225">MEEQRPQSMEEQRPQSMEEQRPQSMEEQRPQSMEASQFHGGGISNCIPFNTEISLQPDFRLGSDNDQKRPPYDTLRTSRFGHNLEDLNNAVVEEKESQNGNRRKKYDGKNVVVTNEYKGSEDPCELQIGPDIAVPGEKDHAKKIVKHNLENCEFKSKDAEVKTKNEVQENVNDQPDKDRKSDEREEVYEMKIRPNTAVKLTESQAPKQAGPQVTTTGGESKVGAATDEEEMLKDFSIPRRRGRPPRRGSLTKKVPAGNRSCGTVGQRENIENGGYGKDLNKGIEKKGKGRSSGKPGNVKEELLVVFEGENENREESLNEDDFVDKKKDQSKEENASAVQGGGKQCDEGKVDGKRVESAVELVGNETIENRSVSGNNNENSDNKGKGKNRKRKEKGKDGEGTERKRSKKTTNKEKGRTSVEVQDGAVLLENLHNLTQRLGTPSPQSPGKQSCAPVGQRENMEKMQKGGNGKHLNKGNEEKGKAGTNGKSGNVKKGLLVVFEGENENREESLNEDDFVDKKKDQSKEENASSVQGGGKECDEGKVGGKRVESAVELVGKETNENRSVSSEKMSGIEVSGNTESSENNGKSKNRKRKEKGKIGEGTERKRNKKTTIKEKGRTSSKVQDGPVIVENIRFTQSLGLPSPQSPGVRNVEHPEGETDTLDGSERPGVIRGPESRSPMARTPKLAASSGPGTRSPGGSLRLGLSRRARVKPLHPVFGPS</sequence>
<dbReference type="Proteomes" id="UP000694388">
    <property type="component" value="Unplaced"/>
</dbReference>
<feature type="compositionally biased region" description="Low complexity" evidence="1">
    <location>
        <begin position="576"/>
        <end position="587"/>
    </location>
</feature>
<protein>
    <recommendedName>
        <fullName evidence="2">RAD51 interacting motif domain-containing protein</fullName>
    </recommendedName>
</protein>
<proteinExistence type="predicted"/>
<evidence type="ECO:0000313" key="4">
    <source>
        <dbReference type="Proteomes" id="UP000694388"/>
    </source>
</evidence>
<reference evidence="3" key="1">
    <citation type="submission" date="2025-08" db="UniProtKB">
        <authorList>
            <consortium name="Ensembl"/>
        </authorList>
    </citation>
    <scope>IDENTIFICATION</scope>
</reference>
<accession>A0A8C4QDD1</accession>
<dbReference type="Ensembl" id="ENSEBUT00000013785.1">
    <property type="protein sequence ID" value="ENSEBUP00000013209.1"/>
    <property type="gene ID" value="ENSEBUG00000008352.1"/>
</dbReference>
<feature type="compositionally biased region" description="Basic and acidic residues" evidence="1">
    <location>
        <begin position="394"/>
        <end position="403"/>
    </location>
</feature>
<feature type="compositionally biased region" description="Polar residues" evidence="1">
    <location>
        <begin position="369"/>
        <end position="379"/>
    </location>
</feature>